<feature type="signal peptide" evidence="6">
    <location>
        <begin position="1"/>
        <end position="19"/>
    </location>
</feature>
<evidence type="ECO:0000256" key="4">
    <source>
        <dbReference type="ARBA" id="ARBA00023136"/>
    </source>
</evidence>
<evidence type="ECO:0000313" key="10">
    <source>
        <dbReference type="Proteomes" id="UP000594042"/>
    </source>
</evidence>
<evidence type="ECO:0000256" key="6">
    <source>
        <dbReference type="SAM" id="SignalP"/>
    </source>
</evidence>
<dbReference type="InterPro" id="IPR033985">
    <property type="entry name" value="SusD-like_N"/>
</dbReference>
<reference evidence="10" key="1">
    <citation type="submission" date="2020-07" db="EMBL/GenBank/DDBJ databases">
        <title>Complete genome sequencing of Coprobacter sp. strain 2CBH44.</title>
        <authorList>
            <person name="Sakamoto M."/>
            <person name="Murakami T."/>
            <person name="Mori H."/>
        </authorList>
    </citation>
    <scope>NUCLEOTIDE SEQUENCE [LARGE SCALE GENOMIC DNA]</scope>
    <source>
        <strain evidence="10">2CBH44</strain>
    </source>
</reference>
<dbReference type="InterPro" id="IPR011990">
    <property type="entry name" value="TPR-like_helical_dom_sf"/>
</dbReference>
<name>A0A7G1HZQ6_9BACT</name>
<proteinExistence type="inferred from homology"/>
<dbReference type="Pfam" id="PF07980">
    <property type="entry name" value="SusD_RagB"/>
    <property type="match status" value="1"/>
</dbReference>
<feature type="chain" id="PRO_5028882961" evidence="6">
    <location>
        <begin position="20"/>
        <end position="475"/>
    </location>
</feature>
<dbReference type="Proteomes" id="UP000594042">
    <property type="component" value="Chromosome"/>
</dbReference>
<keyword evidence="3 6" id="KW-0732">Signal</keyword>
<protein>
    <submittedName>
        <fullName evidence="9">Membrane protein</fullName>
    </submittedName>
</protein>
<evidence type="ECO:0000256" key="1">
    <source>
        <dbReference type="ARBA" id="ARBA00004442"/>
    </source>
</evidence>
<evidence type="ECO:0000256" key="2">
    <source>
        <dbReference type="ARBA" id="ARBA00006275"/>
    </source>
</evidence>
<dbReference type="PROSITE" id="PS51257">
    <property type="entry name" value="PROKAR_LIPOPROTEIN"/>
    <property type="match status" value="1"/>
</dbReference>
<keyword evidence="5" id="KW-0998">Cell outer membrane</keyword>
<keyword evidence="4" id="KW-0472">Membrane</keyword>
<dbReference type="SUPFAM" id="SSF48452">
    <property type="entry name" value="TPR-like"/>
    <property type="match status" value="1"/>
</dbReference>
<keyword evidence="10" id="KW-1185">Reference proteome</keyword>
<dbReference type="CDD" id="cd08977">
    <property type="entry name" value="SusD"/>
    <property type="match status" value="1"/>
</dbReference>
<dbReference type="Gene3D" id="1.25.40.390">
    <property type="match status" value="1"/>
</dbReference>
<evidence type="ECO:0000313" key="9">
    <source>
        <dbReference type="EMBL" id="BCI62987.1"/>
    </source>
</evidence>
<feature type="domain" description="RagB/SusD" evidence="7">
    <location>
        <begin position="258"/>
        <end position="470"/>
    </location>
</feature>
<dbReference type="AlphaFoldDB" id="A0A7G1HZQ6"/>
<accession>A0A7G1HZQ6</accession>
<dbReference type="EMBL" id="AP023322">
    <property type="protein sequence ID" value="BCI62987.1"/>
    <property type="molecule type" value="Genomic_DNA"/>
</dbReference>
<dbReference type="RefSeq" id="WP_044228049.1">
    <property type="nucleotide sequence ID" value="NZ_AP023322.1"/>
</dbReference>
<evidence type="ECO:0000259" key="8">
    <source>
        <dbReference type="Pfam" id="PF14322"/>
    </source>
</evidence>
<dbReference type="KEGG" id="copr:Cop2CBH44_13400"/>
<organism evidence="9 10">
    <name type="scientific">Coprobacter secundus subsp. similis</name>
    <dbReference type="NCBI Taxonomy" id="2751153"/>
    <lineage>
        <taxon>Bacteria</taxon>
        <taxon>Pseudomonadati</taxon>
        <taxon>Bacteroidota</taxon>
        <taxon>Bacteroidia</taxon>
        <taxon>Bacteroidales</taxon>
        <taxon>Barnesiellaceae</taxon>
        <taxon>Coprobacter</taxon>
    </lineage>
</organism>
<comment type="similarity">
    <text evidence="2">Belongs to the SusD family.</text>
</comment>
<comment type="subcellular location">
    <subcellularLocation>
        <location evidence="1">Cell outer membrane</location>
    </subcellularLocation>
</comment>
<evidence type="ECO:0000259" key="7">
    <source>
        <dbReference type="Pfam" id="PF07980"/>
    </source>
</evidence>
<evidence type="ECO:0000256" key="3">
    <source>
        <dbReference type="ARBA" id="ARBA00022729"/>
    </source>
</evidence>
<feature type="domain" description="SusD-like N-terminal" evidence="8">
    <location>
        <begin position="83"/>
        <end position="212"/>
    </location>
</feature>
<dbReference type="GO" id="GO:0009279">
    <property type="term" value="C:cell outer membrane"/>
    <property type="evidence" value="ECO:0007669"/>
    <property type="project" value="UniProtKB-SubCell"/>
</dbReference>
<gene>
    <name evidence="9" type="ORF">Cop2CBH44_13400</name>
</gene>
<dbReference type="Pfam" id="PF14322">
    <property type="entry name" value="SusD-like_3"/>
    <property type="match status" value="1"/>
</dbReference>
<evidence type="ECO:0000256" key="5">
    <source>
        <dbReference type="ARBA" id="ARBA00023237"/>
    </source>
</evidence>
<sequence>MRKLRITVLCILAITLSSCLDMLDKDPISQLSVDKLFETADGADAAVVGCYSFLYGTGYYWQERWVFAFEGTDISGSAGGSANYQWTAGENRWSDWWLTTYQAIGACNTTITRLEKSTFDENTKEKLLAEARFLRAFYYYHALTYWGGVPLLKKEITSLDEVKYVKRCTRNELADFIITEAGDAAKILDKDPAVATRASKGAALMLQAKVYMWQEQWENAAKTCEEIMKLNKYDLFDNYSEIFSEQYENQKEHIFSVQFNADYTEFSARMLWYLGPSKDEWDKFNGLGGSSAPTSFYNKYDEWDYRLEHNLAKTWRNKPFKDSRIAIIKYWDRTGNQMLDHDGLNFPVFRYADVLLMYAESLNEWKHGPVKEAYDAVNEVRIRAGVDEIENYNYEKFKSFIQDERARELCYEGHRRFDLVRWGILVETVKKISKEINSRGGEYVDERHNLCPIPETEIIKNVNLEQNPGYETSNK</sequence>
<dbReference type="InterPro" id="IPR012944">
    <property type="entry name" value="SusD_RagB_dom"/>
</dbReference>